<dbReference type="HOGENOM" id="CLU_067080_0_0_7"/>
<dbReference type="CDD" id="cd13597">
    <property type="entry name" value="PBP2_lipoprotein_Tp32"/>
    <property type="match status" value="1"/>
</dbReference>
<accession>I0EKB2</accession>
<evidence type="ECO:0000256" key="3">
    <source>
        <dbReference type="ARBA" id="ARBA00023136"/>
    </source>
</evidence>
<proteinExistence type="inferred from homology"/>
<keyword evidence="3" id="KW-0472">Membrane</keyword>
<keyword evidence="5 6" id="KW-0449">Lipoprotein</keyword>
<evidence type="ECO:0000256" key="7">
    <source>
        <dbReference type="PIRSR" id="PIRSR002854-1"/>
    </source>
</evidence>
<dbReference type="PIRSF" id="PIRSF002854">
    <property type="entry name" value="MetQ"/>
    <property type="match status" value="1"/>
</dbReference>
<keyword evidence="4" id="KW-0564">Palmitate</keyword>
<dbReference type="EMBL" id="CP003479">
    <property type="protein sequence ID" value="AFI03381.1"/>
    <property type="molecule type" value="Genomic_DNA"/>
</dbReference>
<dbReference type="PATRIC" id="fig|182217.3.peg.93"/>
<dbReference type="GO" id="GO:0016020">
    <property type="term" value="C:membrane"/>
    <property type="evidence" value="ECO:0007669"/>
    <property type="project" value="UniProtKB-SubCell"/>
</dbReference>
<organism evidence="8 9">
    <name type="scientific">Helicobacter cetorum (strain ATCC BAA-429 / MIT 00-7128)</name>
    <dbReference type="NCBI Taxonomy" id="182217"/>
    <lineage>
        <taxon>Bacteria</taxon>
        <taxon>Pseudomonadati</taxon>
        <taxon>Campylobacterota</taxon>
        <taxon>Epsilonproteobacteria</taxon>
        <taxon>Campylobacterales</taxon>
        <taxon>Helicobacteraceae</taxon>
        <taxon>Helicobacter</taxon>
    </lineage>
</organism>
<reference evidence="9" key="1">
    <citation type="submission" date="2012-04" db="EMBL/GenBank/DDBJ databases">
        <title>Complete genome sequence of Helicobacter cetorum strain MIT 00-7128.</title>
        <authorList>
            <person name="Kersulyte D."/>
            <person name="Berg D.E."/>
        </authorList>
    </citation>
    <scope>NUCLEOTIDE SEQUENCE [LARGE SCALE GENOMIC DNA]</scope>
    <source>
        <strain evidence="9">MIT 00-7128</strain>
    </source>
</reference>
<comment type="similarity">
    <text evidence="6">Belongs to the nlpA lipoprotein family.</text>
</comment>
<evidence type="ECO:0000256" key="1">
    <source>
        <dbReference type="ARBA" id="ARBA00004635"/>
    </source>
</evidence>
<dbReference type="PANTHER" id="PTHR30429:SF0">
    <property type="entry name" value="METHIONINE-BINDING LIPOPROTEIN METQ"/>
    <property type="match status" value="1"/>
</dbReference>
<dbReference type="Proteomes" id="UP000005010">
    <property type="component" value="Chromosome"/>
</dbReference>
<feature type="lipid moiety-binding region" description="S-diacylglycerol cysteine" evidence="7">
    <location>
        <position position="17"/>
    </location>
</feature>
<protein>
    <recommendedName>
        <fullName evidence="6">Lipoprotein</fullName>
    </recommendedName>
</protein>
<dbReference type="KEGG" id="hce:HCW_00430"/>
<evidence type="ECO:0000313" key="9">
    <source>
        <dbReference type="Proteomes" id="UP000005010"/>
    </source>
</evidence>
<evidence type="ECO:0000256" key="2">
    <source>
        <dbReference type="ARBA" id="ARBA00022729"/>
    </source>
</evidence>
<dbReference type="SUPFAM" id="SSF53850">
    <property type="entry name" value="Periplasmic binding protein-like II"/>
    <property type="match status" value="1"/>
</dbReference>
<dbReference type="AlphaFoldDB" id="I0EKB2"/>
<comment type="subcellular location">
    <subcellularLocation>
        <location evidence="1">Membrane</location>
        <topology evidence="1">Lipid-anchor</topology>
    </subcellularLocation>
</comment>
<keyword evidence="2" id="KW-0732">Signal</keyword>
<evidence type="ECO:0000313" key="8">
    <source>
        <dbReference type="EMBL" id="AFI03381.1"/>
    </source>
</evidence>
<name>I0EKB2_HELC0</name>
<evidence type="ECO:0000256" key="4">
    <source>
        <dbReference type="ARBA" id="ARBA00023139"/>
    </source>
</evidence>
<gene>
    <name evidence="8" type="ordered locus">HCW_00430</name>
</gene>
<dbReference type="InterPro" id="IPR004872">
    <property type="entry name" value="Lipoprotein_NlpA"/>
</dbReference>
<dbReference type="Gene3D" id="3.40.190.10">
    <property type="entry name" value="Periplasmic binding protein-like II"/>
    <property type="match status" value="2"/>
</dbReference>
<sequence length="271" mass="30728">MNIFKRVFCMVMVILGCLNTLEAHKHKQKKEKYEITQEIKVGATPIPHAQILQSVVQDLKEQGIALVIVPFTDYVAPNLALMDGSLDANFFQHRPYLDRFNLDRHAHLIDVASIHLEPLRFYSRKITNIKDLKKGSVIAVPNDPSNQGRALLLLHKQQIITLKDPSNLYANEFDIVKNPYNIKIKPLESAMLPKILDDVDGAIVPGNYALQGKLKNPLFSESKDSPYVNILATREDNAENEGIRKLIQALQSDKTKRFIMDTYKGEIIPAF</sequence>
<keyword evidence="9" id="KW-1185">Reference proteome</keyword>
<evidence type="ECO:0000256" key="5">
    <source>
        <dbReference type="ARBA" id="ARBA00023288"/>
    </source>
</evidence>
<dbReference type="STRING" id="182217.HCW_00430"/>
<dbReference type="RefSeq" id="WP_014660257.1">
    <property type="nucleotide sequence ID" value="NC_017737.1"/>
</dbReference>
<dbReference type="PANTHER" id="PTHR30429">
    <property type="entry name" value="D-METHIONINE-BINDING LIPOPROTEIN METQ"/>
    <property type="match status" value="1"/>
</dbReference>
<dbReference type="PROSITE" id="PS51257">
    <property type="entry name" value="PROKAR_LIPOPROTEIN"/>
    <property type="match status" value="1"/>
</dbReference>
<dbReference type="Pfam" id="PF03180">
    <property type="entry name" value="Lipoprotein_9"/>
    <property type="match status" value="1"/>
</dbReference>
<evidence type="ECO:0000256" key="6">
    <source>
        <dbReference type="PIRNR" id="PIRNR002854"/>
    </source>
</evidence>
<dbReference type="eggNOG" id="COG1464">
    <property type="taxonomic scope" value="Bacteria"/>
</dbReference>